<evidence type="ECO:0000259" key="1">
    <source>
        <dbReference type="Pfam" id="PF19780"/>
    </source>
</evidence>
<organism evidence="2 3">
    <name type="scientific">Aureibaculum marinum</name>
    <dbReference type="NCBI Taxonomy" id="2487930"/>
    <lineage>
        <taxon>Bacteria</taxon>
        <taxon>Pseudomonadati</taxon>
        <taxon>Bacteroidota</taxon>
        <taxon>Flavobacteriia</taxon>
        <taxon>Flavobacteriales</taxon>
        <taxon>Flavobacteriaceae</taxon>
        <taxon>Aureibaculum</taxon>
    </lineage>
</organism>
<reference evidence="2 3" key="1">
    <citation type="submission" date="2018-11" db="EMBL/GenBank/DDBJ databases">
        <title>Aureibaculum marinum gen. nov., sp. nov., a member of the family Flavobacteriaceae isolated from the Bohai Sea.</title>
        <authorList>
            <person name="Ji X."/>
        </authorList>
    </citation>
    <scope>NUCLEOTIDE SEQUENCE [LARGE SCALE GENOMIC DNA]</scope>
    <source>
        <strain evidence="2 3">BH-SD17</strain>
    </source>
</reference>
<dbReference type="EMBL" id="RPFJ01000014">
    <property type="protein sequence ID" value="RPD95980.1"/>
    <property type="molecule type" value="Genomic_DNA"/>
</dbReference>
<comment type="caution">
    <text evidence="2">The sequence shown here is derived from an EMBL/GenBank/DDBJ whole genome shotgun (WGS) entry which is preliminary data.</text>
</comment>
<protein>
    <recommendedName>
        <fullName evidence="1">DUF6265 domain-containing protein</fullName>
    </recommendedName>
</protein>
<dbReference type="OrthoDB" id="5382295at2"/>
<accession>A0A3N4NUX1</accession>
<dbReference type="Proteomes" id="UP000270856">
    <property type="component" value="Unassembled WGS sequence"/>
</dbReference>
<proteinExistence type="predicted"/>
<evidence type="ECO:0000313" key="2">
    <source>
        <dbReference type="EMBL" id="RPD95980.1"/>
    </source>
</evidence>
<gene>
    <name evidence="2" type="ORF">EGM88_10960</name>
</gene>
<name>A0A3N4NUX1_9FLAO</name>
<sequence>MNKIVLLFSILILFNSCKNKEFKSEEVLTKTNKKSYSQIKQLQWLVGKWTNITEEQQSYETWTKVNDSILTAYSYTTVLKDTVFQEYMTIQQDLDKVVLIVSGPKESNQKPVIFDLNLQKKDTFTFVNELHDFPNKISYTNPVKDSIHAWIEGKIDSEYKKIDFYFKRSNK</sequence>
<dbReference type="InterPro" id="IPR046232">
    <property type="entry name" value="DUF6265"/>
</dbReference>
<dbReference type="AlphaFoldDB" id="A0A3N4NUX1"/>
<dbReference type="RefSeq" id="WP_123898329.1">
    <property type="nucleotide sequence ID" value="NZ_RPFJ01000014.1"/>
</dbReference>
<feature type="domain" description="DUF6265" evidence="1">
    <location>
        <begin position="43"/>
        <end position="152"/>
    </location>
</feature>
<keyword evidence="3" id="KW-1185">Reference proteome</keyword>
<dbReference type="Pfam" id="PF19780">
    <property type="entry name" value="DUF6265"/>
    <property type="match status" value="1"/>
</dbReference>
<evidence type="ECO:0000313" key="3">
    <source>
        <dbReference type="Proteomes" id="UP000270856"/>
    </source>
</evidence>